<dbReference type="EMBL" id="RHFN01000003">
    <property type="protein sequence ID" value="ROU17058.1"/>
    <property type="molecule type" value="Genomic_DNA"/>
</dbReference>
<comment type="caution">
    <text evidence="3">The sequence shown here is derived from an EMBL/GenBank/DDBJ whole genome shotgun (WGS) entry which is preliminary data.</text>
</comment>
<dbReference type="InterPro" id="IPR000868">
    <property type="entry name" value="Isochorismatase-like_dom"/>
</dbReference>
<dbReference type="SUPFAM" id="SSF52499">
    <property type="entry name" value="Isochorismatase-like hydrolases"/>
    <property type="match status" value="1"/>
</dbReference>
<keyword evidence="1 3" id="KW-0378">Hydrolase</keyword>
<organism evidence="3 4">
    <name type="scientific">Kluyvera ascorbata</name>
    <dbReference type="NCBI Taxonomy" id="51288"/>
    <lineage>
        <taxon>Bacteria</taxon>
        <taxon>Pseudomonadati</taxon>
        <taxon>Pseudomonadota</taxon>
        <taxon>Gammaproteobacteria</taxon>
        <taxon>Enterobacterales</taxon>
        <taxon>Enterobacteriaceae</taxon>
        <taxon>Kluyvera</taxon>
    </lineage>
</organism>
<name>A0A3N2SBR0_9ENTR</name>
<reference evidence="3 4" key="1">
    <citation type="submission" date="2018-10" db="EMBL/GenBank/DDBJ databases">
        <title>Horizontal transference of carbapenem resistance between Klebsiella pneumoniae and Kluyvera ascorbata during abdominal infection: a case report.</title>
        <authorList>
            <person name="Raro O.H.F."/>
            <person name="Lima-Morales D."/>
            <person name="Barth A.L."/>
            <person name="Paim T.G.S."/>
            <person name="Mott M.P."/>
            <person name="Riche C.V.W."/>
            <person name="Teixeira U.F."/>
            <person name="Waechter F."/>
            <person name="Dias C.A.G."/>
        </authorList>
    </citation>
    <scope>NUCLEOTIDE SEQUENCE [LARGE SCALE GENOMIC DNA]</scope>
    <source>
        <strain evidence="3 4">OT2</strain>
    </source>
</reference>
<evidence type="ECO:0000259" key="2">
    <source>
        <dbReference type="Pfam" id="PF00857"/>
    </source>
</evidence>
<evidence type="ECO:0000256" key="1">
    <source>
        <dbReference type="ARBA" id="ARBA00022801"/>
    </source>
</evidence>
<dbReference type="PANTHER" id="PTHR43540">
    <property type="entry name" value="PEROXYUREIDOACRYLATE/UREIDOACRYLATE AMIDOHYDROLASE-RELATED"/>
    <property type="match status" value="1"/>
</dbReference>
<gene>
    <name evidence="3" type="ORF">EB837_03855</name>
</gene>
<evidence type="ECO:0000313" key="4">
    <source>
        <dbReference type="Proteomes" id="UP000268051"/>
    </source>
</evidence>
<dbReference type="Gene3D" id="3.40.50.850">
    <property type="entry name" value="Isochorismatase-like"/>
    <property type="match status" value="1"/>
</dbReference>
<dbReference type="GO" id="GO:0016787">
    <property type="term" value="F:hydrolase activity"/>
    <property type="evidence" value="ECO:0007669"/>
    <property type="project" value="UniProtKB-KW"/>
</dbReference>
<dbReference type="PANTHER" id="PTHR43540:SF1">
    <property type="entry name" value="ISOCHORISMATASE HYDROLASE"/>
    <property type="match status" value="1"/>
</dbReference>
<dbReference type="InterPro" id="IPR050272">
    <property type="entry name" value="Isochorismatase-like_hydrls"/>
</dbReference>
<accession>A0A3N2SBR0</accession>
<dbReference type="OrthoDB" id="1157330at2"/>
<evidence type="ECO:0000313" key="3">
    <source>
        <dbReference type="EMBL" id="ROU17058.1"/>
    </source>
</evidence>
<sequence>MMQALLVIDMQRFVSDRIARGITYFPTDSIENMKSVIAAFRSAGKPVIHVRHETMEPGSDLHKNSPQYPPVAGFEEQGEETVWVKRTSSAFSSTDLQSWLQRAQITELTVVGAVAGFCVNSTVRSGCDLGFKMTVVRDAVLSFPLDNAGLSAENIFNVTLGLLEAGFARGVNAVELMLQGS</sequence>
<feature type="domain" description="Isochorismatase-like" evidence="2">
    <location>
        <begin position="4"/>
        <end position="156"/>
    </location>
</feature>
<dbReference type="Pfam" id="PF00857">
    <property type="entry name" value="Isochorismatase"/>
    <property type="match status" value="1"/>
</dbReference>
<protein>
    <submittedName>
        <fullName evidence="3">Cysteine hydrolase</fullName>
    </submittedName>
</protein>
<dbReference type="AlphaFoldDB" id="A0A3N2SBR0"/>
<proteinExistence type="predicted"/>
<dbReference type="Proteomes" id="UP000268051">
    <property type="component" value="Unassembled WGS sequence"/>
</dbReference>
<dbReference type="InterPro" id="IPR036380">
    <property type="entry name" value="Isochorismatase-like_sf"/>
</dbReference>
<dbReference type="CDD" id="cd01014">
    <property type="entry name" value="nicotinamidase_related"/>
    <property type="match status" value="1"/>
</dbReference>